<dbReference type="RefSeq" id="WP_036140149.1">
    <property type="nucleotide sequence ID" value="NZ_AVPU01000045.1"/>
</dbReference>
<dbReference type="InterPro" id="IPR026034">
    <property type="entry name" value="MreD_proteobac"/>
</dbReference>
<reference evidence="10 11" key="1">
    <citation type="submission" date="2013-08" db="EMBL/GenBank/DDBJ databases">
        <title>Genome sequencing of Lysobacter.</title>
        <authorList>
            <person name="Zhang S."/>
            <person name="Wang G."/>
        </authorList>
    </citation>
    <scope>NUCLEOTIDE SEQUENCE [LARGE SCALE GENOMIC DNA]</scope>
    <source>
        <strain evidence="10 11">GH1-9</strain>
    </source>
</reference>
<evidence type="ECO:0000256" key="8">
    <source>
        <dbReference type="PIRNR" id="PIRNR018472"/>
    </source>
</evidence>
<keyword evidence="3 8" id="KW-1003">Cell membrane</keyword>
<accession>A0A0A0ER29</accession>
<dbReference type="Proteomes" id="UP000029998">
    <property type="component" value="Unassembled WGS sequence"/>
</dbReference>
<protein>
    <recommendedName>
        <fullName evidence="8">Rod shape-determining protein MreD</fullName>
    </recommendedName>
</protein>
<proteinExistence type="inferred from homology"/>
<comment type="similarity">
    <text evidence="2 8">Belongs to the MreD family.</text>
</comment>
<organism evidence="10 11">
    <name type="scientific">Lysobacter daejeonensis GH1-9</name>
    <dbReference type="NCBI Taxonomy" id="1385517"/>
    <lineage>
        <taxon>Bacteria</taxon>
        <taxon>Pseudomonadati</taxon>
        <taxon>Pseudomonadota</taxon>
        <taxon>Gammaproteobacteria</taxon>
        <taxon>Lysobacterales</taxon>
        <taxon>Lysobacteraceae</taxon>
        <taxon>Aerolutibacter</taxon>
    </lineage>
</organism>
<dbReference type="Pfam" id="PF04093">
    <property type="entry name" value="MreD"/>
    <property type="match status" value="1"/>
</dbReference>
<evidence type="ECO:0000256" key="6">
    <source>
        <dbReference type="ARBA" id="ARBA00022989"/>
    </source>
</evidence>
<dbReference type="InterPro" id="IPR007227">
    <property type="entry name" value="Cell_shape_determining_MreD"/>
</dbReference>
<gene>
    <name evidence="10" type="ORF">N800_11215</name>
</gene>
<evidence type="ECO:0000256" key="4">
    <source>
        <dbReference type="ARBA" id="ARBA00022692"/>
    </source>
</evidence>
<dbReference type="PIRSF" id="PIRSF018472">
    <property type="entry name" value="MreD_proteobac"/>
    <property type="match status" value="1"/>
</dbReference>
<evidence type="ECO:0000256" key="9">
    <source>
        <dbReference type="SAM" id="Phobius"/>
    </source>
</evidence>
<evidence type="ECO:0000313" key="11">
    <source>
        <dbReference type="Proteomes" id="UP000029998"/>
    </source>
</evidence>
<dbReference type="OrthoDB" id="6647425at2"/>
<dbReference type="PANTHER" id="PTHR37484:SF1">
    <property type="entry name" value="ROD SHAPE-DETERMINING PROTEIN MRED"/>
    <property type="match status" value="1"/>
</dbReference>
<dbReference type="NCBIfam" id="TIGR03426">
    <property type="entry name" value="shape_MreD"/>
    <property type="match status" value="1"/>
</dbReference>
<evidence type="ECO:0000256" key="3">
    <source>
        <dbReference type="ARBA" id="ARBA00022475"/>
    </source>
</evidence>
<feature type="transmembrane region" description="Helical" evidence="9">
    <location>
        <begin position="130"/>
        <end position="150"/>
    </location>
</feature>
<keyword evidence="6 9" id="KW-1133">Transmembrane helix</keyword>
<keyword evidence="11" id="KW-1185">Reference proteome</keyword>
<name>A0A0A0ER29_9GAMM</name>
<dbReference type="GO" id="GO:0008360">
    <property type="term" value="P:regulation of cell shape"/>
    <property type="evidence" value="ECO:0007669"/>
    <property type="project" value="UniProtKB-UniRule"/>
</dbReference>
<comment type="function">
    <text evidence="8">Involved in formation of the rod shape of the cell. May also contribute to regulation of formation of penicillin-binding proteins.</text>
</comment>
<evidence type="ECO:0000256" key="1">
    <source>
        <dbReference type="ARBA" id="ARBA00004651"/>
    </source>
</evidence>
<comment type="subcellular location">
    <subcellularLocation>
        <location evidence="8">Cell inner membrane</location>
    </subcellularLocation>
    <subcellularLocation>
        <location evidence="1">Cell membrane</location>
        <topology evidence="1">Multi-pass membrane protein</topology>
    </subcellularLocation>
</comment>
<keyword evidence="4 9" id="KW-0812">Transmembrane</keyword>
<keyword evidence="5 8" id="KW-0133">Cell shape</keyword>
<evidence type="ECO:0000256" key="7">
    <source>
        <dbReference type="ARBA" id="ARBA00023136"/>
    </source>
</evidence>
<keyword evidence="7 8" id="KW-0472">Membrane</keyword>
<feature type="transmembrane region" description="Helical" evidence="9">
    <location>
        <begin position="102"/>
        <end position="124"/>
    </location>
</feature>
<dbReference type="GO" id="GO:0005886">
    <property type="term" value="C:plasma membrane"/>
    <property type="evidence" value="ECO:0007669"/>
    <property type="project" value="UniProtKB-SubCell"/>
</dbReference>
<dbReference type="EMBL" id="AVPU01000045">
    <property type="protein sequence ID" value="KGM52675.1"/>
    <property type="molecule type" value="Genomic_DNA"/>
</dbReference>
<dbReference type="STRING" id="1385517.N800_11215"/>
<keyword evidence="8" id="KW-0997">Cell inner membrane</keyword>
<evidence type="ECO:0000256" key="5">
    <source>
        <dbReference type="ARBA" id="ARBA00022960"/>
    </source>
</evidence>
<dbReference type="eggNOG" id="COG2891">
    <property type="taxonomic scope" value="Bacteria"/>
</dbReference>
<evidence type="ECO:0000256" key="2">
    <source>
        <dbReference type="ARBA" id="ARBA00007776"/>
    </source>
</evidence>
<sequence length="161" mass="17937">MSRTLTHWVLPLSVVVALLLGLLPLPPMLQPLRPYWLALVLAYWMIEEPDRVGLGVVFLVGLVADLAFGTLLGEQALRLVVMGFILQRFRARLRFFPISQQALAIGGLLFNDRIVAAAIHLALGLKALPAMFWLAPVAGMVLWPLVFLTLDAARYGRWRRG</sequence>
<dbReference type="PANTHER" id="PTHR37484">
    <property type="entry name" value="ROD SHAPE-DETERMINING PROTEIN MRED"/>
    <property type="match status" value="1"/>
</dbReference>
<comment type="caution">
    <text evidence="10">The sequence shown here is derived from an EMBL/GenBank/DDBJ whole genome shotgun (WGS) entry which is preliminary data.</text>
</comment>
<dbReference type="AlphaFoldDB" id="A0A0A0ER29"/>
<feature type="transmembrane region" description="Helical" evidence="9">
    <location>
        <begin position="55"/>
        <end position="81"/>
    </location>
</feature>
<evidence type="ECO:0000313" key="10">
    <source>
        <dbReference type="EMBL" id="KGM52675.1"/>
    </source>
</evidence>